<dbReference type="HAMAP" id="MF_00412">
    <property type="entry name" value="ProA"/>
    <property type="match status" value="1"/>
</dbReference>
<dbReference type="AlphaFoldDB" id="A0A8E2JF65"/>
<dbReference type="Proteomes" id="UP000250266">
    <property type="component" value="Unassembled WGS sequence"/>
</dbReference>
<evidence type="ECO:0000256" key="10">
    <source>
        <dbReference type="ARBA" id="ARBA00075718"/>
    </source>
</evidence>
<comment type="similarity">
    <text evidence="9">Belongs to the gamma-glutamyl phosphate reductase family.</text>
</comment>
<sequence>MSLTNATPLEVAHAAKIGSRKLAVLPTEARNAALTAVHSALFAAKNEILAANALDLKAARKAAEDGKLSQSLVKRLDLGKAGKYEDMLQGILNVRELEDPINKITMRTLLDDDLILEKKTSPIGVLLIIFEARPEVIANIASLAIKSGNAAILKGGKESTESFKAISTTISTALATTSVPASCLQLVQTHDVIADLLKLDQFIDLVIPRGGNKLVRTIKNSTTIPVLGHADGLCTIYLRADCPVEIAVRVLVDAKTSYPAGCNAVETLLVDEDALTTILPAVATALIEKGVSLRCDSASKSALIQTLAPHAAVLLQDAVPSDYETEFLDLILAIKTIPTPSPSSTPSDLIQVERAISHINTHSSHHTDAILTSSLPASSLFLSAVDSASVYWNTSTRMADGMRYGFGTEVGISTNKIHARGPVGLEGLTIYRWLVRGRGQVSTDYGSHVGGKKWRHERMAVGGQGKVGVWDDEGVARNEEEREVLRKFRKEKEWREMAVEGAQGAWAEMEKAGGV</sequence>
<evidence type="ECO:0000256" key="11">
    <source>
        <dbReference type="ARBA" id="ARBA00077451"/>
    </source>
</evidence>
<keyword evidence="4" id="KW-0641">Proline biosynthesis</keyword>
<evidence type="ECO:0000256" key="6">
    <source>
        <dbReference type="ARBA" id="ARBA00023002"/>
    </source>
</evidence>
<accession>A0A8E2JF65</accession>
<evidence type="ECO:0000256" key="4">
    <source>
        <dbReference type="ARBA" id="ARBA00022650"/>
    </source>
</evidence>
<keyword evidence="5" id="KW-0521">NADP</keyword>
<dbReference type="FunFam" id="3.40.309.10:FF:000006">
    <property type="entry name" value="Gamma-glutamyl phosphate reductase"/>
    <property type="match status" value="1"/>
</dbReference>
<dbReference type="EC" id="1.2.1.41" evidence="2"/>
<dbReference type="GO" id="GO:0004350">
    <property type="term" value="F:glutamate-5-semialdehyde dehydrogenase activity"/>
    <property type="evidence" value="ECO:0007669"/>
    <property type="project" value="UniProtKB-EC"/>
</dbReference>
<keyword evidence="13" id="KW-1185">Reference proteome</keyword>
<protein>
    <recommendedName>
        <fullName evidence="2">glutamate-5-semialdehyde dehydrogenase</fullName>
        <ecNumber evidence="2">1.2.1.41</ecNumber>
    </recommendedName>
    <alternativeName>
        <fullName evidence="11">Glutamate-5-semialdehyde dehydrogenase</fullName>
    </alternativeName>
    <alternativeName>
        <fullName evidence="10">Glutamyl-gamma-semialdehyde dehydrogenase</fullName>
    </alternativeName>
</protein>
<evidence type="ECO:0000256" key="9">
    <source>
        <dbReference type="ARBA" id="ARBA00060997"/>
    </source>
</evidence>
<dbReference type="SUPFAM" id="SSF53720">
    <property type="entry name" value="ALDH-like"/>
    <property type="match status" value="1"/>
</dbReference>
<organism evidence="12 13">
    <name type="scientific">Lepidopterella palustris CBS 459.81</name>
    <dbReference type="NCBI Taxonomy" id="1314670"/>
    <lineage>
        <taxon>Eukaryota</taxon>
        <taxon>Fungi</taxon>
        <taxon>Dikarya</taxon>
        <taxon>Ascomycota</taxon>
        <taxon>Pezizomycotina</taxon>
        <taxon>Dothideomycetes</taxon>
        <taxon>Pleosporomycetidae</taxon>
        <taxon>Mytilinidiales</taxon>
        <taxon>Argynnaceae</taxon>
        <taxon>Lepidopterella</taxon>
    </lineage>
</organism>
<dbReference type="EMBL" id="KV744973">
    <property type="protein sequence ID" value="OCK80132.1"/>
    <property type="molecule type" value="Genomic_DNA"/>
</dbReference>
<evidence type="ECO:0000256" key="1">
    <source>
        <dbReference type="ARBA" id="ARBA00004985"/>
    </source>
</evidence>
<keyword evidence="6" id="KW-0560">Oxidoreductase</keyword>
<dbReference type="NCBIfam" id="NF001221">
    <property type="entry name" value="PRK00197.1"/>
    <property type="match status" value="1"/>
</dbReference>
<evidence type="ECO:0000256" key="8">
    <source>
        <dbReference type="ARBA" id="ARBA00059423"/>
    </source>
</evidence>
<gene>
    <name evidence="12" type="ORF">K432DRAFT_382509</name>
</gene>
<evidence type="ECO:0000256" key="3">
    <source>
        <dbReference type="ARBA" id="ARBA00022605"/>
    </source>
</evidence>
<dbReference type="InterPro" id="IPR016163">
    <property type="entry name" value="Ald_DH_C"/>
</dbReference>
<reference evidence="12 13" key="1">
    <citation type="journal article" date="2016" name="Nat. Commun.">
        <title>Ectomycorrhizal ecology is imprinted in the genome of the dominant symbiotic fungus Cenococcum geophilum.</title>
        <authorList>
            <consortium name="DOE Joint Genome Institute"/>
            <person name="Peter M."/>
            <person name="Kohler A."/>
            <person name="Ohm R.A."/>
            <person name="Kuo A."/>
            <person name="Krutzmann J."/>
            <person name="Morin E."/>
            <person name="Arend M."/>
            <person name="Barry K.W."/>
            <person name="Binder M."/>
            <person name="Choi C."/>
            <person name="Clum A."/>
            <person name="Copeland A."/>
            <person name="Grisel N."/>
            <person name="Haridas S."/>
            <person name="Kipfer T."/>
            <person name="LaButti K."/>
            <person name="Lindquist E."/>
            <person name="Lipzen A."/>
            <person name="Maire R."/>
            <person name="Meier B."/>
            <person name="Mihaltcheva S."/>
            <person name="Molinier V."/>
            <person name="Murat C."/>
            <person name="Poggeler S."/>
            <person name="Quandt C.A."/>
            <person name="Sperisen C."/>
            <person name="Tritt A."/>
            <person name="Tisserant E."/>
            <person name="Crous P.W."/>
            <person name="Henrissat B."/>
            <person name="Nehls U."/>
            <person name="Egli S."/>
            <person name="Spatafora J.W."/>
            <person name="Grigoriev I.V."/>
            <person name="Martin F.M."/>
        </authorList>
    </citation>
    <scope>NUCLEOTIDE SEQUENCE [LARGE SCALE GENOMIC DNA]</scope>
    <source>
        <strain evidence="12 13">CBS 459.81</strain>
    </source>
</reference>
<dbReference type="UniPathway" id="UPA00098">
    <property type="reaction ID" value="UER00360"/>
</dbReference>
<comment type="function">
    <text evidence="8">Catalyzes the NADPH dependent reduction of L-gamma-glutamyl 5-phosphate into L-glutamate 5-semialdehyde and phosphate. The product spontaneously undergoes cyclization to form 1-pyrroline-5-carboxylate.</text>
</comment>
<dbReference type="InterPro" id="IPR000965">
    <property type="entry name" value="GPR_dom"/>
</dbReference>
<dbReference type="Gene3D" id="3.40.309.10">
    <property type="entry name" value="Aldehyde Dehydrogenase, Chain A, domain 2"/>
    <property type="match status" value="1"/>
</dbReference>
<evidence type="ECO:0000313" key="13">
    <source>
        <dbReference type="Proteomes" id="UP000250266"/>
    </source>
</evidence>
<proteinExistence type="inferred from homology"/>
<comment type="catalytic activity">
    <reaction evidence="7">
        <text>L-glutamate 5-semialdehyde + phosphate + NADP(+) = L-glutamyl 5-phosphate + NADPH + H(+)</text>
        <dbReference type="Rhea" id="RHEA:19541"/>
        <dbReference type="ChEBI" id="CHEBI:15378"/>
        <dbReference type="ChEBI" id="CHEBI:43474"/>
        <dbReference type="ChEBI" id="CHEBI:57783"/>
        <dbReference type="ChEBI" id="CHEBI:58066"/>
        <dbReference type="ChEBI" id="CHEBI:58274"/>
        <dbReference type="ChEBI" id="CHEBI:58349"/>
        <dbReference type="EC" id="1.2.1.41"/>
    </reaction>
</comment>
<dbReference type="PANTHER" id="PTHR11063:SF8">
    <property type="entry name" value="DELTA-1-PYRROLINE-5-CARBOXYLATE SYNTHASE"/>
    <property type="match status" value="1"/>
</dbReference>
<dbReference type="PANTHER" id="PTHR11063">
    <property type="entry name" value="GLUTAMATE SEMIALDEHYDE DEHYDROGENASE"/>
    <property type="match status" value="1"/>
</dbReference>
<comment type="pathway">
    <text evidence="1">Amino-acid biosynthesis; L-proline biosynthesis; L-glutamate 5-semialdehyde from L-glutamate: step 2/2.</text>
</comment>
<dbReference type="InterPro" id="IPR016161">
    <property type="entry name" value="Ald_DH/histidinol_DH"/>
</dbReference>
<evidence type="ECO:0000313" key="12">
    <source>
        <dbReference type="EMBL" id="OCK80132.1"/>
    </source>
</evidence>
<evidence type="ECO:0000256" key="5">
    <source>
        <dbReference type="ARBA" id="ARBA00022857"/>
    </source>
</evidence>
<dbReference type="CDD" id="cd07079">
    <property type="entry name" value="ALDH_F18-19_ProA-GPR"/>
    <property type="match status" value="1"/>
</dbReference>
<dbReference type="GO" id="GO:0055129">
    <property type="term" value="P:L-proline biosynthetic process"/>
    <property type="evidence" value="ECO:0007669"/>
    <property type="project" value="UniProtKB-UniPathway"/>
</dbReference>
<dbReference type="OrthoDB" id="1934954at2759"/>
<evidence type="ECO:0000256" key="2">
    <source>
        <dbReference type="ARBA" id="ARBA00013002"/>
    </source>
</evidence>
<keyword evidence="3" id="KW-0028">Amino-acid biosynthesis</keyword>
<dbReference type="NCBIfam" id="TIGR00407">
    <property type="entry name" value="proA"/>
    <property type="match status" value="1"/>
</dbReference>
<name>A0A8E2JF65_9PEZI</name>
<dbReference type="Gene3D" id="3.40.605.10">
    <property type="entry name" value="Aldehyde Dehydrogenase, Chain A, domain 1"/>
    <property type="match status" value="1"/>
</dbReference>
<evidence type="ECO:0000256" key="7">
    <source>
        <dbReference type="ARBA" id="ARBA00049024"/>
    </source>
</evidence>
<dbReference type="InterPro" id="IPR016162">
    <property type="entry name" value="Ald_DH_N"/>
</dbReference>